<name>A0A084H193_METID</name>
<dbReference type="PANTHER" id="PTHR44229">
    <property type="entry name" value="15-HYDROXYPROSTAGLANDIN DEHYDROGENASE [NAD(+)]"/>
    <property type="match status" value="1"/>
</dbReference>
<keyword evidence="2" id="KW-0560">Oxidoreductase</keyword>
<organism evidence="4 5">
    <name type="scientific">Metabacillus indicus</name>
    <name type="common">Bacillus indicus</name>
    <dbReference type="NCBI Taxonomy" id="246786"/>
    <lineage>
        <taxon>Bacteria</taxon>
        <taxon>Bacillati</taxon>
        <taxon>Bacillota</taxon>
        <taxon>Bacilli</taxon>
        <taxon>Bacillales</taxon>
        <taxon>Bacillaceae</taxon>
        <taxon>Metabacillus</taxon>
    </lineage>
</organism>
<sequence length="272" mass="29896">MVEVKKVAIVTGGASGIGKAICRELINNKVFVMIADVDEKEGKTAETAFNEKEIVSRYVHVNVSDYNVVEQLISETFSEFGRLDYMFNNAGIAMYGELYDMSIDHWKTIMDVNVWGAVNGTQAAYPLMKKQGFGHIVNTASAAGLGPAPVSAAYAATKHAVVGLTTSLHYEAEEYGVKVTALCPAFVDTPIFTKATAIKIDKDKMSTQMKKQKMMSPEKIAKLAIDGVHRNKPVICPMPLRKTMDGFFLLVPAAHRALMRLVCRVSREARIE</sequence>
<gene>
    <name evidence="4" type="ORF">GS18_0207075</name>
</gene>
<dbReference type="STRING" id="246786.GS18_0207075"/>
<dbReference type="InterPro" id="IPR020904">
    <property type="entry name" value="Sc_DH/Rdtase_CS"/>
</dbReference>
<dbReference type="Proteomes" id="UP000028549">
    <property type="component" value="Unassembled WGS sequence"/>
</dbReference>
<dbReference type="RefSeq" id="WP_029566423.1">
    <property type="nucleotide sequence ID" value="NZ_JNVC02000002.1"/>
</dbReference>
<evidence type="ECO:0000313" key="5">
    <source>
        <dbReference type="Proteomes" id="UP000028549"/>
    </source>
</evidence>
<dbReference type="CDD" id="cd05233">
    <property type="entry name" value="SDR_c"/>
    <property type="match status" value="1"/>
</dbReference>
<dbReference type="GO" id="GO:0005737">
    <property type="term" value="C:cytoplasm"/>
    <property type="evidence" value="ECO:0007669"/>
    <property type="project" value="TreeGrafter"/>
</dbReference>
<dbReference type="PROSITE" id="PS00061">
    <property type="entry name" value="ADH_SHORT"/>
    <property type="match status" value="1"/>
</dbReference>
<dbReference type="EMBL" id="JNVC02000002">
    <property type="protein sequence ID" value="KEZ53355.1"/>
    <property type="molecule type" value="Genomic_DNA"/>
</dbReference>
<dbReference type="AlphaFoldDB" id="A0A084H193"/>
<dbReference type="PRINTS" id="PR00081">
    <property type="entry name" value="GDHRDH"/>
</dbReference>
<dbReference type="GO" id="GO:0016616">
    <property type="term" value="F:oxidoreductase activity, acting on the CH-OH group of donors, NAD or NADP as acceptor"/>
    <property type="evidence" value="ECO:0007669"/>
    <property type="project" value="TreeGrafter"/>
</dbReference>
<dbReference type="OrthoDB" id="9775296at2"/>
<dbReference type="InterPro" id="IPR036291">
    <property type="entry name" value="NAD(P)-bd_dom_sf"/>
</dbReference>
<dbReference type="PANTHER" id="PTHR44229:SF4">
    <property type="entry name" value="15-HYDROXYPROSTAGLANDIN DEHYDROGENASE [NAD(+)]"/>
    <property type="match status" value="1"/>
</dbReference>
<evidence type="ECO:0000313" key="4">
    <source>
        <dbReference type="EMBL" id="KEZ53355.1"/>
    </source>
</evidence>
<evidence type="ECO:0000256" key="1">
    <source>
        <dbReference type="ARBA" id="ARBA00006484"/>
    </source>
</evidence>
<dbReference type="Gene3D" id="3.40.50.720">
    <property type="entry name" value="NAD(P)-binding Rossmann-like Domain"/>
    <property type="match status" value="1"/>
</dbReference>
<comment type="caution">
    <text evidence="4">The sequence shown here is derived from an EMBL/GenBank/DDBJ whole genome shotgun (WGS) entry which is preliminary data.</text>
</comment>
<comment type="similarity">
    <text evidence="1 3">Belongs to the short-chain dehydrogenases/reductases (SDR) family.</text>
</comment>
<dbReference type="GO" id="GO:0008206">
    <property type="term" value="P:bile acid metabolic process"/>
    <property type="evidence" value="ECO:0007669"/>
    <property type="project" value="UniProtKB-ARBA"/>
</dbReference>
<evidence type="ECO:0000256" key="2">
    <source>
        <dbReference type="ARBA" id="ARBA00023002"/>
    </source>
</evidence>
<dbReference type="InterPro" id="IPR002347">
    <property type="entry name" value="SDR_fam"/>
</dbReference>
<keyword evidence="5" id="KW-1185">Reference proteome</keyword>
<dbReference type="PRINTS" id="PR00080">
    <property type="entry name" value="SDRFAMILY"/>
</dbReference>
<dbReference type="Pfam" id="PF00106">
    <property type="entry name" value="adh_short"/>
    <property type="match status" value="1"/>
</dbReference>
<proteinExistence type="inferred from homology"/>
<accession>A0A084H193</accession>
<evidence type="ECO:0000256" key="3">
    <source>
        <dbReference type="RuleBase" id="RU000363"/>
    </source>
</evidence>
<protein>
    <submittedName>
        <fullName evidence="4">Oxidoreductase</fullName>
    </submittedName>
</protein>
<dbReference type="FunFam" id="3.40.50.720:FF:000084">
    <property type="entry name" value="Short-chain dehydrogenase reductase"/>
    <property type="match status" value="1"/>
</dbReference>
<reference evidence="4 5" key="1">
    <citation type="journal article" date="2005" name="Int. J. Syst. Evol. Microbiol.">
        <title>Bacillus cibi sp. nov., isolated from jeotgal, a traditional Korean fermented seafood.</title>
        <authorList>
            <person name="Yoon J.H."/>
            <person name="Lee C.H."/>
            <person name="Oh T.K."/>
        </authorList>
    </citation>
    <scope>NUCLEOTIDE SEQUENCE [LARGE SCALE GENOMIC DNA]</scope>
    <source>
        <strain evidence="4 5">DSM 16189</strain>
    </source>
</reference>
<dbReference type="SUPFAM" id="SSF51735">
    <property type="entry name" value="NAD(P)-binding Rossmann-fold domains"/>
    <property type="match status" value="1"/>
</dbReference>